<dbReference type="SUPFAM" id="SSF53448">
    <property type="entry name" value="Nucleotide-diphospho-sugar transferases"/>
    <property type="match status" value="1"/>
</dbReference>
<dbReference type="RefSeq" id="WP_273774582.1">
    <property type="nucleotide sequence ID" value="NZ_JAQTKT010000001.1"/>
</dbReference>
<dbReference type="InterPro" id="IPR001173">
    <property type="entry name" value="Glyco_trans_2-like"/>
</dbReference>
<evidence type="ECO:0000259" key="3">
    <source>
        <dbReference type="Pfam" id="PF00535"/>
    </source>
</evidence>
<evidence type="ECO:0000256" key="2">
    <source>
        <dbReference type="ARBA" id="ARBA00022679"/>
    </source>
</evidence>
<dbReference type="Gene3D" id="3.90.550.10">
    <property type="entry name" value="Spore Coat Polysaccharide Biosynthesis Protein SpsA, Chain A"/>
    <property type="match status" value="1"/>
</dbReference>
<feature type="domain" description="Glycosyltransferase 2-like" evidence="3">
    <location>
        <begin position="6"/>
        <end position="132"/>
    </location>
</feature>
<reference evidence="4" key="1">
    <citation type="submission" date="2023-02" db="EMBL/GenBank/DDBJ databases">
        <title>Complete genome sequence of Limosilactobacillus reuteri SRCM217616 isolated from Bos taurus feces.</title>
        <authorList>
            <person name="Yang H.-G."/>
            <person name="Kim J.-W."/>
            <person name="Ha G.-S."/>
            <person name="Yang H.-J."/>
            <person name="Jeong D.-Y."/>
        </authorList>
    </citation>
    <scope>NUCLEOTIDE SEQUENCE</scope>
    <source>
        <strain evidence="4">SRCM217616</strain>
    </source>
</reference>
<dbReference type="PANTHER" id="PTHR22916:SF51">
    <property type="entry name" value="GLYCOSYLTRANSFERASE EPSH-RELATED"/>
    <property type="match status" value="1"/>
</dbReference>
<evidence type="ECO:0000256" key="1">
    <source>
        <dbReference type="ARBA" id="ARBA00022676"/>
    </source>
</evidence>
<dbReference type="CDD" id="cd00761">
    <property type="entry name" value="Glyco_tranf_GTA_type"/>
    <property type="match status" value="1"/>
</dbReference>
<evidence type="ECO:0000313" key="5">
    <source>
        <dbReference type="Proteomes" id="UP001217945"/>
    </source>
</evidence>
<protein>
    <submittedName>
        <fullName evidence="4">Glycosyltransferase family 2 protein</fullName>
    </submittedName>
</protein>
<keyword evidence="1" id="KW-0328">Glycosyltransferase</keyword>
<keyword evidence="2" id="KW-0808">Transferase</keyword>
<gene>
    <name evidence="4" type="ORF">PSQ53_00540</name>
</gene>
<dbReference type="GO" id="GO:0016757">
    <property type="term" value="F:glycosyltransferase activity"/>
    <property type="evidence" value="ECO:0007669"/>
    <property type="project" value="UniProtKB-KW"/>
</dbReference>
<name>A0AAW6JEV4_LIMRT</name>
<dbReference type="PANTHER" id="PTHR22916">
    <property type="entry name" value="GLYCOSYLTRANSFERASE"/>
    <property type="match status" value="1"/>
</dbReference>
<sequence length="348" mass="40415">MEIFVSVIIPIYNMEKYLDECIKSVLNQTYKNFEILLVDDGSIDNSKKICENYASYSCVKTIYKKNGGLVSAWKKGVEACDEKSTHILFIDPDDFISKNYLKELIESDKNNSDILISKICKYYSKNEIKAFDFKIKSGFYNKESIKNSILPCLINNGGLLDRGISITRWGKLIKKNLVVGYMNIVDNNITFGEDFNLMIPIFLNANSIYIHEVNETVYFYRIRKDSMLRGYDKNMFSSIKRVYKSLLSVIQKTKNPSLIKQISIDYIGAMILCYKNNLYNPQANQAAINFIDILHNDNKLQGYRSKYSVKGFNLIDKFILFSIECNNSKLRMLNFYLLKKLSLLKRSW</sequence>
<dbReference type="EMBL" id="JAQTKT010000001">
    <property type="protein sequence ID" value="MDD1381483.1"/>
    <property type="molecule type" value="Genomic_DNA"/>
</dbReference>
<dbReference type="AlphaFoldDB" id="A0AAW6JEV4"/>
<dbReference type="Pfam" id="PF00535">
    <property type="entry name" value="Glycos_transf_2"/>
    <property type="match status" value="1"/>
</dbReference>
<accession>A0AAW6JEV4</accession>
<proteinExistence type="predicted"/>
<organism evidence="4 5">
    <name type="scientific">Limosilactobacillus reuteri</name>
    <name type="common">Lactobacillus reuteri</name>
    <dbReference type="NCBI Taxonomy" id="1598"/>
    <lineage>
        <taxon>Bacteria</taxon>
        <taxon>Bacillati</taxon>
        <taxon>Bacillota</taxon>
        <taxon>Bacilli</taxon>
        <taxon>Lactobacillales</taxon>
        <taxon>Lactobacillaceae</taxon>
        <taxon>Limosilactobacillus</taxon>
    </lineage>
</organism>
<evidence type="ECO:0000313" key="4">
    <source>
        <dbReference type="EMBL" id="MDD1381483.1"/>
    </source>
</evidence>
<comment type="caution">
    <text evidence="4">The sequence shown here is derived from an EMBL/GenBank/DDBJ whole genome shotgun (WGS) entry which is preliminary data.</text>
</comment>
<dbReference type="Proteomes" id="UP001217945">
    <property type="component" value="Unassembled WGS sequence"/>
</dbReference>
<dbReference type="InterPro" id="IPR029044">
    <property type="entry name" value="Nucleotide-diphossugar_trans"/>
</dbReference>